<proteinExistence type="predicted"/>
<organism evidence="2 3">
    <name type="scientific">Hibiscus syriacus</name>
    <name type="common">Rose of Sharon</name>
    <dbReference type="NCBI Taxonomy" id="106335"/>
    <lineage>
        <taxon>Eukaryota</taxon>
        <taxon>Viridiplantae</taxon>
        <taxon>Streptophyta</taxon>
        <taxon>Embryophyta</taxon>
        <taxon>Tracheophyta</taxon>
        <taxon>Spermatophyta</taxon>
        <taxon>Magnoliopsida</taxon>
        <taxon>eudicotyledons</taxon>
        <taxon>Gunneridae</taxon>
        <taxon>Pentapetalae</taxon>
        <taxon>rosids</taxon>
        <taxon>malvids</taxon>
        <taxon>Malvales</taxon>
        <taxon>Malvaceae</taxon>
        <taxon>Malvoideae</taxon>
        <taxon>Hibiscus</taxon>
    </lineage>
</organism>
<name>A0A6A3D3B6_HIBSY</name>
<dbReference type="Proteomes" id="UP000436088">
    <property type="component" value="Unassembled WGS sequence"/>
</dbReference>
<evidence type="ECO:0000313" key="2">
    <source>
        <dbReference type="EMBL" id="KAE8733872.1"/>
    </source>
</evidence>
<sequence length="141" mass="15855">MALYGFSLNPCLESVEVCQFNVNLSITLIRPRCLRFNRKPAWSVRRKIHGVRCSSVSKSVSYKESQGNDSVSKTASPDEEEPGHVTRFDMSDFMVLDRVSVGLAGRADEVIFEAIVKDSSSPLYKRVVLRQLTSAQAQRRD</sequence>
<evidence type="ECO:0000313" key="3">
    <source>
        <dbReference type="Proteomes" id="UP000436088"/>
    </source>
</evidence>
<dbReference type="AlphaFoldDB" id="A0A6A3D3B6"/>
<feature type="region of interest" description="Disordered" evidence="1">
    <location>
        <begin position="57"/>
        <end position="85"/>
    </location>
</feature>
<comment type="caution">
    <text evidence="2">The sequence shown here is derived from an EMBL/GenBank/DDBJ whole genome shotgun (WGS) entry which is preliminary data.</text>
</comment>
<reference evidence="2" key="1">
    <citation type="submission" date="2019-09" db="EMBL/GenBank/DDBJ databases">
        <title>Draft genome information of white flower Hibiscus syriacus.</title>
        <authorList>
            <person name="Kim Y.-M."/>
        </authorList>
    </citation>
    <scope>NUCLEOTIDE SEQUENCE [LARGE SCALE GENOMIC DNA]</scope>
    <source>
        <strain evidence="2">YM2019G1</strain>
    </source>
</reference>
<protein>
    <submittedName>
        <fullName evidence="2">Uncharacterized protein</fullName>
    </submittedName>
</protein>
<accession>A0A6A3D3B6</accession>
<dbReference type="EMBL" id="VEPZ02000082">
    <property type="protein sequence ID" value="KAE8733872.1"/>
    <property type="molecule type" value="Genomic_DNA"/>
</dbReference>
<evidence type="ECO:0000256" key="1">
    <source>
        <dbReference type="SAM" id="MobiDB-lite"/>
    </source>
</evidence>
<gene>
    <name evidence="2" type="ORF">F3Y22_tig00000916pilonHSYRG00132</name>
</gene>
<keyword evidence="3" id="KW-1185">Reference proteome</keyword>